<name>A0A165EH25_EXIGL</name>
<dbReference type="Proteomes" id="UP000077266">
    <property type="component" value="Unassembled WGS sequence"/>
</dbReference>
<dbReference type="InParanoid" id="A0A165EH25"/>
<organism evidence="1 2">
    <name type="scientific">Exidia glandulosa HHB12029</name>
    <dbReference type="NCBI Taxonomy" id="1314781"/>
    <lineage>
        <taxon>Eukaryota</taxon>
        <taxon>Fungi</taxon>
        <taxon>Dikarya</taxon>
        <taxon>Basidiomycota</taxon>
        <taxon>Agaricomycotina</taxon>
        <taxon>Agaricomycetes</taxon>
        <taxon>Auriculariales</taxon>
        <taxon>Exidiaceae</taxon>
        <taxon>Exidia</taxon>
    </lineage>
</organism>
<evidence type="ECO:0000313" key="1">
    <source>
        <dbReference type="EMBL" id="KZV86916.1"/>
    </source>
</evidence>
<reference evidence="1 2" key="1">
    <citation type="journal article" date="2016" name="Mol. Biol. Evol.">
        <title>Comparative Genomics of Early-Diverging Mushroom-Forming Fungi Provides Insights into the Origins of Lignocellulose Decay Capabilities.</title>
        <authorList>
            <person name="Nagy L.G."/>
            <person name="Riley R."/>
            <person name="Tritt A."/>
            <person name="Adam C."/>
            <person name="Daum C."/>
            <person name="Floudas D."/>
            <person name="Sun H."/>
            <person name="Yadav J.S."/>
            <person name="Pangilinan J."/>
            <person name="Larsson K.H."/>
            <person name="Matsuura K."/>
            <person name="Barry K."/>
            <person name="Labutti K."/>
            <person name="Kuo R."/>
            <person name="Ohm R.A."/>
            <person name="Bhattacharya S.S."/>
            <person name="Shirouzu T."/>
            <person name="Yoshinaga Y."/>
            <person name="Martin F.M."/>
            <person name="Grigoriev I.V."/>
            <person name="Hibbett D.S."/>
        </authorList>
    </citation>
    <scope>NUCLEOTIDE SEQUENCE [LARGE SCALE GENOMIC DNA]</scope>
    <source>
        <strain evidence="1 2">HHB12029</strain>
    </source>
</reference>
<proteinExistence type="predicted"/>
<keyword evidence="2" id="KW-1185">Reference proteome</keyword>
<dbReference type="AlphaFoldDB" id="A0A165EH25"/>
<evidence type="ECO:0000313" key="2">
    <source>
        <dbReference type="Proteomes" id="UP000077266"/>
    </source>
</evidence>
<protein>
    <submittedName>
        <fullName evidence="1">Uncharacterized protein</fullName>
    </submittedName>
</protein>
<gene>
    <name evidence="1" type="ORF">EXIGLDRAFT_215713</name>
</gene>
<dbReference type="EMBL" id="KV426141">
    <property type="protein sequence ID" value="KZV86916.1"/>
    <property type="molecule type" value="Genomic_DNA"/>
</dbReference>
<accession>A0A165EH25</accession>
<sequence length="136" mass="14940">MMTDKTTLLQAIASRLGLSYRIGKRPVQRGVASEHDLKGLSDVISLVQQYDALASLCDGCVQHNFVYIATSRSALGIDNSPATSSYLVCLVTLIAEQMPVWALSIAFQLLETRLRLARRSLPGSFSVHQPRTIGHR</sequence>